<keyword evidence="1" id="KW-0472">Membrane</keyword>
<feature type="transmembrane region" description="Helical" evidence="1">
    <location>
        <begin position="102"/>
        <end position="126"/>
    </location>
</feature>
<feature type="transmembrane region" description="Helical" evidence="1">
    <location>
        <begin position="49"/>
        <end position="72"/>
    </location>
</feature>
<comment type="caution">
    <text evidence="2">The sequence shown here is derived from an EMBL/GenBank/DDBJ whole genome shotgun (WGS) entry which is preliminary data.</text>
</comment>
<gene>
    <name evidence="2" type="ORF">Q9K02_01590</name>
</gene>
<accession>A0ABT9HL06</accession>
<evidence type="ECO:0000256" key="1">
    <source>
        <dbReference type="SAM" id="Phobius"/>
    </source>
</evidence>
<dbReference type="RefSeq" id="WP_305931297.1">
    <property type="nucleotide sequence ID" value="NZ_JAVAIM010000001.1"/>
</dbReference>
<reference evidence="2 3" key="1">
    <citation type="submission" date="2023-08" db="EMBL/GenBank/DDBJ databases">
        <title>genomic of G39.</title>
        <authorList>
            <person name="Wang Y."/>
        </authorList>
    </citation>
    <scope>NUCLEOTIDE SEQUENCE [LARGE SCALE GENOMIC DNA]</scope>
    <source>
        <strain evidence="2 3">G39</strain>
    </source>
</reference>
<name>A0ABT9HL06_9SPHN</name>
<evidence type="ECO:0000313" key="2">
    <source>
        <dbReference type="EMBL" id="MDP4573831.1"/>
    </source>
</evidence>
<feature type="transmembrane region" description="Helical" evidence="1">
    <location>
        <begin position="79"/>
        <end position="96"/>
    </location>
</feature>
<keyword evidence="1" id="KW-0812">Transmembrane</keyword>
<sequence>MKPRSISRFEGWYFLAVALSLVSTALGWSDMSTYTDAVIDESGANSRGMGLVLLFSSVAMFLVLALIFWAAIVLSRLGAARWVLAVLIAYAAYSVGKRIANTAMGLGLVADIAAVASAAIAVSFLFRADARAWFGKDDGQVSDQV</sequence>
<keyword evidence="1" id="KW-1133">Transmembrane helix</keyword>
<feature type="transmembrane region" description="Helical" evidence="1">
    <location>
        <begin position="12"/>
        <end position="29"/>
    </location>
</feature>
<keyword evidence="3" id="KW-1185">Reference proteome</keyword>
<dbReference type="EMBL" id="JAVAIM010000001">
    <property type="protein sequence ID" value="MDP4573831.1"/>
    <property type="molecule type" value="Genomic_DNA"/>
</dbReference>
<organism evidence="2 3">
    <name type="scientific">Qipengyuania profundimaris</name>
    <dbReference type="NCBI Taxonomy" id="3067652"/>
    <lineage>
        <taxon>Bacteria</taxon>
        <taxon>Pseudomonadati</taxon>
        <taxon>Pseudomonadota</taxon>
        <taxon>Alphaproteobacteria</taxon>
        <taxon>Sphingomonadales</taxon>
        <taxon>Erythrobacteraceae</taxon>
        <taxon>Qipengyuania</taxon>
    </lineage>
</organism>
<proteinExistence type="predicted"/>
<evidence type="ECO:0000313" key="3">
    <source>
        <dbReference type="Proteomes" id="UP001240639"/>
    </source>
</evidence>
<protein>
    <submittedName>
        <fullName evidence="2">Uncharacterized protein</fullName>
    </submittedName>
</protein>
<dbReference type="Proteomes" id="UP001240639">
    <property type="component" value="Unassembled WGS sequence"/>
</dbReference>